<comment type="caution">
    <text evidence="7">The sequence shown here is derived from an EMBL/GenBank/DDBJ whole genome shotgun (WGS) entry which is preliminary data.</text>
</comment>
<evidence type="ECO:0000256" key="5">
    <source>
        <dbReference type="SAM" id="MobiDB-lite"/>
    </source>
</evidence>
<feature type="transmembrane region" description="Helical" evidence="6">
    <location>
        <begin position="108"/>
        <end position="128"/>
    </location>
</feature>
<feature type="transmembrane region" description="Helical" evidence="6">
    <location>
        <begin position="30"/>
        <end position="47"/>
    </location>
</feature>
<reference evidence="8" key="1">
    <citation type="journal article" date="2019" name="Int. J. Syst. Evol. Microbiol.">
        <title>The Global Catalogue of Microorganisms (GCM) 10K type strain sequencing project: providing services to taxonomists for standard genome sequencing and annotation.</title>
        <authorList>
            <consortium name="The Broad Institute Genomics Platform"/>
            <consortium name="The Broad Institute Genome Sequencing Center for Infectious Disease"/>
            <person name="Wu L."/>
            <person name="Ma J."/>
        </authorList>
    </citation>
    <scope>NUCLEOTIDE SEQUENCE [LARGE SCALE GENOMIC DNA]</scope>
    <source>
        <strain evidence="8">CGMCC 1.10188</strain>
    </source>
</reference>
<sequence>MSLTLADVVVLAIVALSTLVALIRGFVREALSILAWAGAALITAYLFDPLRPLADDMIASETAGDIATIAVIFLVSLLILSVITRAIGDIVSGSPFTFLDRILGAGFGIARGLAVMAVIYMGLLWVWGPNGEPDWVRRSETRPMVVGAAQVIQSVVPERMRNQFLERADQAANATADAATDAARGTLGGAMPGMSRDSTAQAPAAGGPPSGNAAGATPSGGEIGYGDGARHDMNRLLDAIEPGTAAPSGGDQTSGAGAN</sequence>
<evidence type="ECO:0000256" key="3">
    <source>
        <dbReference type="ARBA" id="ARBA00022989"/>
    </source>
</evidence>
<evidence type="ECO:0000256" key="6">
    <source>
        <dbReference type="SAM" id="Phobius"/>
    </source>
</evidence>
<evidence type="ECO:0008006" key="9">
    <source>
        <dbReference type="Google" id="ProtNLM"/>
    </source>
</evidence>
<proteinExistence type="predicted"/>
<keyword evidence="3 6" id="KW-1133">Transmembrane helix</keyword>
<organism evidence="7 8">
    <name type="scientific">Tistrella bauzanensis</name>
    <dbReference type="NCBI Taxonomy" id="657419"/>
    <lineage>
        <taxon>Bacteria</taxon>
        <taxon>Pseudomonadati</taxon>
        <taxon>Pseudomonadota</taxon>
        <taxon>Alphaproteobacteria</taxon>
        <taxon>Geminicoccales</taxon>
        <taxon>Geminicoccaceae</taxon>
        <taxon>Tistrella</taxon>
    </lineage>
</organism>
<protein>
    <recommendedName>
        <fullName evidence="9">Colicin V production protein</fullName>
    </recommendedName>
</protein>
<keyword evidence="4 6" id="KW-0472">Membrane</keyword>
<evidence type="ECO:0000256" key="4">
    <source>
        <dbReference type="ARBA" id="ARBA00023136"/>
    </source>
</evidence>
<dbReference type="RefSeq" id="WP_188580089.1">
    <property type="nucleotide sequence ID" value="NZ_BMDZ01000045.1"/>
</dbReference>
<dbReference type="Proteomes" id="UP000603352">
    <property type="component" value="Unassembled WGS sequence"/>
</dbReference>
<keyword evidence="8" id="KW-1185">Reference proteome</keyword>
<dbReference type="InterPro" id="IPR052719">
    <property type="entry name" value="CvpA-like"/>
</dbReference>
<dbReference type="InterPro" id="IPR003825">
    <property type="entry name" value="Colicin-V_CvpA"/>
</dbReference>
<feature type="compositionally biased region" description="Low complexity" evidence="5">
    <location>
        <begin position="202"/>
        <end position="220"/>
    </location>
</feature>
<evidence type="ECO:0000256" key="1">
    <source>
        <dbReference type="ARBA" id="ARBA00004141"/>
    </source>
</evidence>
<feature type="compositionally biased region" description="Polar residues" evidence="5">
    <location>
        <begin position="250"/>
        <end position="259"/>
    </location>
</feature>
<feature type="transmembrane region" description="Helical" evidence="6">
    <location>
        <begin position="67"/>
        <end position="87"/>
    </location>
</feature>
<evidence type="ECO:0000313" key="7">
    <source>
        <dbReference type="EMBL" id="GGB50474.1"/>
    </source>
</evidence>
<dbReference type="Pfam" id="PF02674">
    <property type="entry name" value="Colicin_V"/>
    <property type="match status" value="1"/>
</dbReference>
<gene>
    <name evidence="7" type="ORF">GCM10011505_34420</name>
</gene>
<name>A0ABQ1ISX9_9PROT</name>
<dbReference type="EMBL" id="BMDZ01000045">
    <property type="protein sequence ID" value="GGB50474.1"/>
    <property type="molecule type" value="Genomic_DNA"/>
</dbReference>
<accession>A0ABQ1ISX9</accession>
<feature type="region of interest" description="Disordered" evidence="5">
    <location>
        <begin position="184"/>
        <end position="259"/>
    </location>
</feature>
<dbReference type="PANTHER" id="PTHR36926">
    <property type="entry name" value="COLICIN V PRODUCTION PROTEIN"/>
    <property type="match status" value="1"/>
</dbReference>
<evidence type="ECO:0000256" key="2">
    <source>
        <dbReference type="ARBA" id="ARBA00022692"/>
    </source>
</evidence>
<dbReference type="PANTHER" id="PTHR36926:SF1">
    <property type="entry name" value="COLICIN V PRODUCTION PROTEIN"/>
    <property type="match status" value="1"/>
</dbReference>
<keyword evidence="2 6" id="KW-0812">Transmembrane</keyword>
<comment type="subcellular location">
    <subcellularLocation>
        <location evidence="1">Membrane</location>
        <topology evidence="1">Multi-pass membrane protein</topology>
    </subcellularLocation>
</comment>
<evidence type="ECO:0000313" key="8">
    <source>
        <dbReference type="Proteomes" id="UP000603352"/>
    </source>
</evidence>
<feature type="transmembrane region" description="Helical" evidence="6">
    <location>
        <begin position="6"/>
        <end position="23"/>
    </location>
</feature>